<sequence length="361" mass="41040">MGTVELFTSTLDVSLPIVSIAFGMYGAMNDTRPKDGKLTRQGKIAIVGIILFGILTIVIKVGGLYQKIETQDRDRLTAIHVADSLKRRDSIDQVFKVKLDTSLHHSALLIGHLSKQTDTSLNRMQRLAKAQHTLVTNSIRTIQPLQPLRISIKYTLSKLLPEVQTYFNQLIGNKAALMASAPGTIVSGLPGNRQEPAWMEIRRIENPYFPKFVELYNDYTLHITGKPINLDDVLTMQSFKIRLLPNKLLQHPELQDNVNNFNIRVDFVKQTVSVIYATDVFGTFEDATKSVFSIYDFAGHYLSVLGPFQKGYTLDDVSFYTGGHYWHLNRFSFTAANYKQRFTAHQQFKYYSRQIVVGEIR</sequence>
<proteinExistence type="predicted"/>
<dbReference type="Proteomes" id="UP000321362">
    <property type="component" value="Chromosome"/>
</dbReference>
<dbReference type="AlphaFoldDB" id="A0A5B8VWC8"/>
<evidence type="ECO:0000313" key="3">
    <source>
        <dbReference type="Proteomes" id="UP000321362"/>
    </source>
</evidence>
<keyword evidence="3" id="KW-1185">Reference proteome</keyword>
<organism evidence="2 3">
    <name type="scientific">Mucilaginibacter ginsenosidivorax</name>
    <dbReference type="NCBI Taxonomy" id="862126"/>
    <lineage>
        <taxon>Bacteria</taxon>
        <taxon>Pseudomonadati</taxon>
        <taxon>Bacteroidota</taxon>
        <taxon>Sphingobacteriia</taxon>
        <taxon>Sphingobacteriales</taxon>
        <taxon>Sphingobacteriaceae</taxon>
        <taxon>Mucilaginibacter</taxon>
    </lineage>
</organism>
<gene>
    <name evidence="2" type="ORF">FSB76_06390</name>
</gene>
<keyword evidence="1" id="KW-0472">Membrane</keyword>
<dbReference type="OrthoDB" id="9818443at2"/>
<keyword evidence="1" id="KW-1133">Transmembrane helix</keyword>
<name>A0A5B8VWC8_9SPHI</name>
<reference evidence="2 3" key="1">
    <citation type="journal article" date="2013" name="J. Microbiol.">
        <title>Mucilaginibacter ginsenosidivorax sp. nov., with ginsenoside converting activity isolated from sediment.</title>
        <authorList>
            <person name="Kim J.K."/>
            <person name="Choi T.E."/>
            <person name="Liu Q.M."/>
            <person name="Park H.Y."/>
            <person name="Yi T.H."/>
            <person name="Yoon M.H."/>
            <person name="Kim S.C."/>
            <person name="Im W.T."/>
        </authorList>
    </citation>
    <scope>NUCLEOTIDE SEQUENCE [LARGE SCALE GENOMIC DNA]</scope>
    <source>
        <strain evidence="2 3">KHI28</strain>
    </source>
</reference>
<dbReference type="EMBL" id="CP042437">
    <property type="protein sequence ID" value="QEC75593.1"/>
    <property type="molecule type" value="Genomic_DNA"/>
</dbReference>
<evidence type="ECO:0000256" key="1">
    <source>
        <dbReference type="SAM" id="Phobius"/>
    </source>
</evidence>
<dbReference type="RefSeq" id="WP_147052788.1">
    <property type="nucleotide sequence ID" value="NZ_CP042437.1"/>
</dbReference>
<feature type="transmembrane region" description="Helical" evidence="1">
    <location>
        <begin position="45"/>
        <end position="65"/>
    </location>
</feature>
<keyword evidence="1" id="KW-0812">Transmembrane</keyword>
<protein>
    <submittedName>
        <fullName evidence="2">Uncharacterized protein</fullName>
    </submittedName>
</protein>
<dbReference type="KEGG" id="mgk:FSB76_06390"/>
<accession>A0A5B8VWC8</accession>
<feature type="transmembrane region" description="Helical" evidence="1">
    <location>
        <begin position="6"/>
        <end position="25"/>
    </location>
</feature>
<evidence type="ECO:0000313" key="2">
    <source>
        <dbReference type="EMBL" id="QEC75593.1"/>
    </source>
</evidence>